<dbReference type="EMBL" id="JASCZI010212427">
    <property type="protein sequence ID" value="MED6199429.1"/>
    <property type="molecule type" value="Genomic_DNA"/>
</dbReference>
<keyword evidence="1" id="KW-0479">Metal-binding</keyword>
<comment type="caution">
    <text evidence="3">The sequence shown here is derived from an EMBL/GenBank/DDBJ whole genome shotgun (WGS) entry which is preliminary data.</text>
</comment>
<comment type="subcellular location">
    <subcellularLocation>
        <location evidence="1">Nucleus</location>
    </subcellularLocation>
</comment>
<evidence type="ECO:0000256" key="2">
    <source>
        <dbReference type="SAM" id="MobiDB-lite"/>
    </source>
</evidence>
<accession>A0ABU6XN20</accession>
<evidence type="ECO:0000313" key="4">
    <source>
        <dbReference type="Proteomes" id="UP001341840"/>
    </source>
</evidence>
<dbReference type="InterPro" id="IPR031052">
    <property type="entry name" value="FHY3/FAR1"/>
</dbReference>
<keyword evidence="1" id="KW-0862">Zinc</keyword>
<dbReference type="PANTHER" id="PTHR31669:SF283">
    <property type="entry name" value="PROTEIN FAR1-RELATED SEQUENCE"/>
    <property type="match status" value="1"/>
</dbReference>
<name>A0ABU6XN20_9FABA</name>
<sequence>MKRIVWESRSIAAFESDRQNFIQEYDLYSSRAHSVAFFDKYITNKSSLIQFVRQYQNCLIDKEQKELECDADDLRGLLPCVSSSPIEKQFQKKYTNNLFRKVQEQFLKKADCFLTSVIHQGTRILCQVDQQRMVPEMSVYTQDFATNIVEANILRAAIDSAPSKLKKHKESNRKVVPLTSGINFQTNEECPIAIDEIRGRHRVPTRGRPSTTRLGAALDNSIKKSVRKRKHKHADEHNEEAS</sequence>
<reference evidence="3 4" key="1">
    <citation type="journal article" date="2023" name="Plants (Basel)">
        <title>Bridging the Gap: Combining Genomics and Transcriptomics Approaches to Understand Stylosanthes scabra, an Orphan Legume from the Brazilian Caatinga.</title>
        <authorList>
            <person name="Ferreira-Neto J.R.C."/>
            <person name="da Silva M.D."/>
            <person name="Binneck E."/>
            <person name="de Melo N.F."/>
            <person name="da Silva R.H."/>
            <person name="de Melo A.L.T.M."/>
            <person name="Pandolfi V."/>
            <person name="Bustamante F.O."/>
            <person name="Brasileiro-Vidal A.C."/>
            <person name="Benko-Iseppon A.M."/>
        </authorList>
    </citation>
    <scope>NUCLEOTIDE SEQUENCE [LARGE SCALE GENOMIC DNA]</scope>
    <source>
        <tissue evidence="3">Leaves</tissue>
    </source>
</reference>
<feature type="region of interest" description="Disordered" evidence="2">
    <location>
        <begin position="202"/>
        <end position="242"/>
    </location>
</feature>
<evidence type="ECO:0000256" key="1">
    <source>
        <dbReference type="RuleBase" id="RU367018"/>
    </source>
</evidence>
<keyword evidence="1" id="KW-0539">Nucleus</keyword>
<evidence type="ECO:0000313" key="3">
    <source>
        <dbReference type="EMBL" id="MED6199429.1"/>
    </source>
</evidence>
<comment type="function">
    <text evidence="1">Putative transcription activator involved in regulating light control of development.</text>
</comment>
<gene>
    <name evidence="3" type="ORF">PIB30_075860</name>
</gene>
<organism evidence="3 4">
    <name type="scientific">Stylosanthes scabra</name>
    <dbReference type="NCBI Taxonomy" id="79078"/>
    <lineage>
        <taxon>Eukaryota</taxon>
        <taxon>Viridiplantae</taxon>
        <taxon>Streptophyta</taxon>
        <taxon>Embryophyta</taxon>
        <taxon>Tracheophyta</taxon>
        <taxon>Spermatophyta</taxon>
        <taxon>Magnoliopsida</taxon>
        <taxon>eudicotyledons</taxon>
        <taxon>Gunneridae</taxon>
        <taxon>Pentapetalae</taxon>
        <taxon>rosids</taxon>
        <taxon>fabids</taxon>
        <taxon>Fabales</taxon>
        <taxon>Fabaceae</taxon>
        <taxon>Papilionoideae</taxon>
        <taxon>50 kb inversion clade</taxon>
        <taxon>dalbergioids sensu lato</taxon>
        <taxon>Dalbergieae</taxon>
        <taxon>Pterocarpus clade</taxon>
        <taxon>Stylosanthes</taxon>
    </lineage>
</organism>
<dbReference type="PANTHER" id="PTHR31669">
    <property type="entry name" value="PROTEIN FAR1-RELATED SEQUENCE 10-RELATED"/>
    <property type="match status" value="1"/>
</dbReference>
<feature type="compositionally biased region" description="Basic and acidic residues" evidence="2">
    <location>
        <begin position="233"/>
        <end position="242"/>
    </location>
</feature>
<keyword evidence="4" id="KW-1185">Reference proteome</keyword>
<keyword evidence="1" id="KW-0863">Zinc-finger</keyword>
<protein>
    <recommendedName>
        <fullName evidence="1">Protein FAR1-RELATED SEQUENCE</fullName>
    </recommendedName>
</protein>
<dbReference type="Proteomes" id="UP001341840">
    <property type="component" value="Unassembled WGS sequence"/>
</dbReference>
<comment type="similarity">
    <text evidence="1">Belongs to the FHY3/FAR1 family.</text>
</comment>
<proteinExistence type="inferred from homology"/>